<accession>A0A166A420</accession>
<dbReference type="Pfam" id="PF08011">
    <property type="entry name" value="PDDEXK_9"/>
    <property type="match status" value="1"/>
</dbReference>
<dbReference type="SUPFAM" id="SSF52540">
    <property type="entry name" value="P-loop containing nucleoside triphosphate hydrolases"/>
    <property type="match status" value="1"/>
</dbReference>
<dbReference type="InterPro" id="IPR027417">
    <property type="entry name" value="P-loop_NTPase"/>
</dbReference>
<comment type="caution">
    <text evidence="2">The sequence shown here is derived from an EMBL/GenBank/DDBJ whole genome shotgun (WGS) entry which is preliminary data.</text>
</comment>
<reference evidence="2 3" key="1">
    <citation type="submission" date="2016-04" db="EMBL/GenBank/DDBJ databases">
        <title>Genome sequence of Methanobrevibacter filiformis DSM 11501.</title>
        <authorList>
            <person name="Poehlein A."/>
            <person name="Seedorf H."/>
            <person name="Daniel R."/>
        </authorList>
    </citation>
    <scope>NUCLEOTIDE SEQUENCE [LARGE SCALE GENOMIC DNA]</scope>
    <source>
        <strain evidence="2 3">DSM 11501</strain>
    </source>
</reference>
<dbReference type="PANTHER" id="PTHR34825">
    <property type="entry name" value="CONSERVED PROTEIN, WITH A WEAK D-GALACTARATE DEHYDRATASE/ALTRONATE HYDROLASE DOMAIN"/>
    <property type="match status" value="1"/>
</dbReference>
<dbReference type="InterPro" id="IPR012547">
    <property type="entry name" value="PDDEXK_9"/>
</dbReference>
<dbReference type="EMBL" id="LWMT01000246">
    <property type="protein sequence ID" value="KZX11536.1"/>
    <property type="molecule type" value="Genomic_DNA"/>
</dbReference>
<dbReference type="RefSeq" id="WP_066973080.1">
    <property type="nucleotide sequence ID" value="NZ_LWMT01000246.1"/>
</dbReference>
<dbReference type="Gene3D" id="3.40.50.300">
    <property type="entry name" value="P-loop containing nucleotide triphosphate hydrolases"/>
    <property type="match status" value="1"/>
</dbReference>
<name>A0A166A420_9EURY</name>
<evidence type="ECO:0000313" key="2">
    <source>
        <dbReference type="EMBL" id="KZX11536.1"/>
    </source>
</evidence>
<evidence type="ECO:0000313" key="3">
    <source>
        <dbReference type="Proteomes" id="UP000077066"/>
    </source>
</evidence>
<dbReference type="PATRIC" id="fig|55758.3.peg.1597"/>
<dbReference type="AlphaFoldDB" id="A0A166A420"/>
<dbReference type="InterPro" id="IPR018631">
    <property type="entry name" value="AAA-ATPase-like_dom"/>
</dbReference>
<keyword evidence="3" id="KW-1185">Reference proteome</keyword>
<sequence>MRRLSLGRQDFKTIREKEYIYVDKTKHIYEMINNSDINFLSRPRRFGKSLLLNTLKELFRGNKNLFEGLYIYDKWDWGVKYPVIYLDLSVKSSSPEKLESSLIWSLDMIASDFDIMLSAPDSQSRFKELIIKINKTQNQKVVILIDEYDNPIIDNIKNLKIAEDNREILYDFYRTLKTMDEYIQFIFLTGVSKFANVSIFSALSNPTDITLDKRFATICGYTQEELEEYFGEYISNLAEELSFSYDEILENIKQWYNGYSWDGENNVYNPQSTMTLFNTSEFDNYWFETGTPRFLIEFMKKYDVKPILEPVITHKKSLESFSIENIGEIGLLFQTGYLTVKDIIKQGLEKEYKIAIPNKEVKDSTLTHLLNIYTEYPDYDLFRLIKEMKKQLFNLDGVPLENNFKKLLANIPYQLHIQDEHYYHSLLLTWLQLLGFDIIAEDNTNKGRIDAVLAEKNTVIIAEFKYSKLEEIKDNEWIPVKTPQQLLKEAKNQIHKKEYYQKYHGNKIILLQAVFAAKDIKTHLELLNTY</sequence>
<gene>
    <name evidence="2" type="ORF">MBFIL_14120</name>
</gene>
<proteinExistence type="predicted"/>
<organism evidence="2 3">
    <name type="scientific">Methanobrevibacter filiformis</name>
    <dbReference type="NCBI Taxonomy" id="55758"/>
    <lineage>
        <taxon>Archaea</taxon>
        <taxon>Methanobacteriati</taxon>
        <taxon>Methanobacteriota</taxon>
        <taxon>Methanomada group</taxon>
        <taxon>Methanobacteria</taxon>
        <taxon>Methanobacteriales</taxon>
        <taxon>Methanobacteriaceae</taxon>
        <taxon>Methanobrevibacter</taxon>
    </lineage>
</organism>
<dbReference type="PANTHER" id="PTHR34825:SF1">
    <property type="entry name" value="AAA-ATPASE-LIKE DOMAIN-CONTAINING PROTEIN"/>
    <property type="match status" value="1"/>
</dbReference>
<dbReference type="Proteomes" id="UP000077066">
    <property type="component" value="Unassembled WGS sequence"/>
</dbReference>
<feature type="domain" description="AAA-ATPase-like" evidence="1">
    <location>
        <begin position="6"/>
        <end position="200"/>
    </location>
</feature>
<protein>
    <submittedName>
        <fullName evidence="2">Putative AAA-ATPase</fullName>
    </submittedName>
</protein>
<evidence type="ECO:0000259" key="1">
    <source>
        <dbReference type="Pfam" id="PF09820"/>
    </source>
</evidence>
<dbReference type="OrthoDB" id="74831at2157"/>
<dbReference type="Pfam" id="PF09820">
    <property type="entry name" value="AAA-ATPase_like"/>
    <property type="match status" value="1"/>
</dbReference>